<evidence type="ECO:0000313" key="3">
    <source>
        <dbReference type="EMBL" id="RLQ93073.1"/>
    </source>
</evidence>
<dbReference type="RefSeq" id="WP_121682180.1">
    <property type="nucleotide sequence ID" value="NZ_RCVZ01000017.1"/>
</dbReference>
<organism evidence="3 4">
    <name type="scientific">Falsibacillus albus</name>
    <dbReference type="NCBI Taxonomy" id="2478915"/>
    <lineage>
        <taxon>Bacteria</taxon>
        <taxon>Bacillati</taxon>
        <taxon>Bacillota</taxon>
        <taxon>Bacilli</taxon>
        <taxon>Bacillales</taxon>
        <taxon>Bacillaceae</taxon>
        <taxon>Falsibacillus</taxon>
    </lineage>
</organism>
<protein>
    <recommendedName>
        <fullName evidence="2">Aminoglycoside phosphotransferase domain-containing protein</fullName>
    </recommendedName>
</protein>
<dbReference type="AlphaFoldDB" id="A0A3L7JQI3"/>
<evidence type="ECO:0000256" key="1">
    <source>
        <dbReference type="ARBA" id="ARBA00038240"/>
    </source>
</evidence>
<comment type="similarity">
    <text evidence="1">Belongs to the pseudomonas-type ThrB family.</text>
</comment>
<gene>
    <name evidence="3" type="ORF">D9X91_18745</name>
</gene>
<dbReference type="InterPro" id="IPR002575">
    <property type="entry name" value="Aminoglycoside_PTrfase"/>
</dbReference>
<dbReference type="Pfam" id="PF01636">
    <property type="entry name" value="APH"/>
    <property type="match status" value="1"/>
</dbReference>
<evidence type="ECO:0000259" key="2">
    <source>
        <dbReference type="Pfam" id="PF01636"/>
    </source>
</evidence>
<dbReference type="OrthoDB" id="4030632at2"/>
<dbReference type="InterPro" id="IPR050249">
    <property type="entry name" value="Pseudomonas-type_ThrB"/>
</dbReference>
<dbReference type="Gene3D" id="3.30.200.20">
    <property type="entry name" value="Phosphorylase Kinase, domain 1"/>
    <property type="match status" value="1"/>
</dbReference>
<evidence type="ECO:0000313" key="4">
    <source>
        <dbReference type="Proteomes" id="UP000276770"/>
    </source>
</evidence>
<dbReference type="PANTHER" id="PTHR21064:SF6">
    <property type="entry name" value="AMINOGLYCOSIDE PHOSPHOTRANSFERASE DOMAIN-CONTAINING PROTEIN"/>
    <property type="match status" value="1"/>
</dbReference>
<dbReference type="InterPro" id="IPR011009">
    <property type="entry name" value="Kinase-like_dom_sf"/>
</dbReference>
<dbReference type="GO" id="GO:0009088">
    <property type="term" value="P:threonine biosynthetic process"/>
    <property type="evidence" value="ECO:0007669"/>
    <property type="project" value="TreeGrafter"/>
</dbReference>
<comment type="caution">
    <text evidence="3">The sequence shown here is derived from an EMBL/GenBank/DDBJ whole genome shotgun (WGS) entry which is preliminary data.</text>
</comment>
<dbReference type="Gene3D" id="3.90.1200.10">
    <property type="match status" value="1"/>
</dbReference>
<accession>A0A3L7JQI3</accession>
<dbReference type="PANTHER" id="PTHR21064">
    <property type="entry name" value="AMINOGLYCOSIDE PHOSPHOTRANSFERASE DOMAIN-CONTAINING PROTEIN-RELATED"/>
    <property type="match status" value="1"/>
</dbReference>
<keyword evidence="4" id="KW-1185">Reference proteome</keyword>
<name>A0A3L7JQI3_9BACI</name>
<reference evidence="3 4" key="1">
    <citation type="submission" date="2018-10" db="EMBL/GenBank/DDBJ databases">
        <title>Falsibacillus sp. genome draft.</title>
        <authorList>
            <person name="Shi S."/>
        </authorList>
    </citation>
    <scope>NUCLEOTIDE SEQUENCE [LARGE SCALE GENOMIC DNA]</scope>
    <source>
        <strain evidence="3 4">GY 10110</strain>
    </source>
</reference>
<feature type="domain" description="Aminoglycoside phosphotransferase" evidence="2">
    <location>
        <begin position="24"/>
        <end position="237"/>
    </location>
</feature>
<dbReference type="SUPFAM" id="SSF56112">
    <property type="entry name" value="Protein kinase-like (PK-like)"/>
    <property type="match status" value="1"/>
</dbReference>
<dbReference type="GO" id="GO:0004413">
    <property type="term" value="F:homoserine kinase activity"/>
    <property type="evidence" value="ECO:0007669"/>
    <property type="project" value="TreeGrafter"/>
</dbReference>
<dbReference type="EMBL" id="RCVZ01000017">
    <property type="protein sequence ID" value="RLQ93073.1"/>
    <property type="molecule type" value="Genomic_DNA"/>
</dbReference>
<proteinExistence type="inferred from homology"/>
<dbReference type="Proteomes" id="UP000276770">
    <property type="component" value="Unassembled WGS sequence"/>
</dbReference>
<sequence length="328" mass="38825">MKSLYYANIVEEACARFHASFSSYKKLSSGYQNEVFEYEAEGSQFILRFSAPQRRKMEMLESELRFIRFLKENGVGVSVPIRSKDDAFIEKINVDGIDRYASVFQKAPGYPIEVNDPKEWNDVFFEKWGALLGKMHKLSKTYNIEETRQKWRSQQGDILNIGQYLPADLQDKYKNIMAAIQQLPINENLYGLIHNDFHQGNMFVDKGRITLFDFDDCAYNWFANDMAVAFYHAYWQSTSFHPEHTDFKRKFFVSFLKGYERFEKVDIELLNQVPVFLKLREVFLYALFSKHWNCKELQGWQKETMIQLRHSIKNDIPYAGITNFLELR</sequence>